<evidence type="ECO:0000313" key="15">
    <source>
        <dbReference type="Proteomes" id="UP000277858"/>
    </source>
</evidence>
<keyword evidence="5 8" id="KW-0520">NAD</keyword>
<keyword evidence="11" id="KW-0547">Nucleotide-binding</keyword>
<dbReference type="RefSeq" id="WP_028703723.1">
    <property type="nucleotide sequence ID" value="NZ_LR134473.1"/>
</dbReference>
<organism evidence="14 15">
    <name type="scientific">Acidipropionibacterium jensenii</name>
    <dbReference type="NCBI Taxonomy" id="1749"/>
    <lineage>
        <taxon>Bacteria</taxon>
        <taxon>Bacillati</taxon>
        <taxon>Actinomycetota</taxon>
        <taxon>Actinomycetes</taxon>
        <taxon>Propionibacteriales</taxon>
        <taxon>Propionibacteriaceae</taxon>
        <taxon>Acidipropionibacterium</taxon>
    </lineage>
</organism>
<feature type="domain" description="Alanine dehydrogenase/pyridine nucleotide transhydrogenase NAD(H)-binding" evidence="12">
    <location>
        <begin position="149"/>
        <end position="297"/>
    </location>
</feature>
<gene>
    <name evidence="14" type="primary">ald</name>
    <name evidence="14" type="ORF">NCTC13652_01362</name>
</gene>
<dbReference type="Proteomes" id="UP000277858">
    <property type="component" value="Chromosome"/>
</dbReference>
<dbReference type="PIRSF" id="PIRSF000183">
    <property type="entry name" value="Alanine_dh"/>
    <property type="match status" value="1"/>
</dbReference>
<comment type="subunit">
    <text evidence="6">Homohexamer. Trimer of dimers.</text>
</comment>
<feature type="binding site" evidence="10">
    <location>
        <position position="75"/>
    </location>
    <ligand>
        <name>substrate</name>
    </ligand>
</feature>
<dbReference type="EMBL" id="LR134473">
    <property type="protein sequence ID" value="VEI03163.1"/>
    <property type="molecule type" value="Genomic_DNA"/>
</dbReference>
<dbReference type="GO" id="GO:0005886">
    <property type="term" value="C:plasma membrane"/>
    <property type="evidence" value="ECO:0007669"/>
    <property type="project" value="TreeGrafter"/>
</dbReference>
<name>A0A3S4UXL3_9ACTN</name>
<evidence type="ECO:0000256" key="10">
    <source>
        <dbReference type="PIRSR" id="PIRSR000183-2"/>
    </source>
</evidence>
<dbReference type="InterPro" id="IPR008142">
    <property type="entry name" value="AlaDH/PNT_CS1"/>
</dbReference>
<dbReference type="CDD" id="cd05305">
    <property type="entry name" value="L-AlaDH"/>
    <property type="match status" value="1"/>
</dbReference>
<comment type="pathway">
    <text evidence="1 8">Amino-acid degradation; L-alanine degradation via dehydrogenase pathway; NH(3) and pyruvate from L-alanine: step 1/1.</text>
</comment>
<comment type="catalytic activity">
    <reaction evidence="8">
        <text>L-alanine + NAD(+) + H2O = pyruvate + NH4(+) + NADH + H(+)</text>
        <dbReference type="Rhea" id="RHEA:18405"/>
        <dbReference type="ChEBI" id="CHEBI:15361"/>
        <dbReference type="ChEBI" id="CHEBI:15377"/>
        <dbReference type="ChEBI" id="CHEBI:15378"/>
        <dbReference type="ChEBI" id="CHEBI:28938"/>
        <dbReference type="ChEBI" id="CHEBI:57540"/>
        <dbReference type="ChEBI" id="CHEBI:57945"/>
        <dbReference type="ChEBI" id="CHEBI:57972"/>
        <dbReference type="EC" id="1.4.1.1"/>
    </reaction>
</comment>
<dbReference type="Gene3D" id="3.40.50.720">
    <property type="entry name" value="NAD(P)-binding Rossmann-like Domain"/>
    <property type="match status" value="2"/>
</dbReference>
<evidence type="ECO:0000256" key="6">
    <source>
        <dbReference type="ARBA" id="ARBA00065528"/>
    </source>
</evidence>
<feature type="binding site" evidence="11">
    <location>
        <position position="198"/>
    </location>
    <ligand>
        <name>NAD(+)</name>
        <dbReference type="ChEBI" id="CHEBI:57540"/>
    </ligand>
</feature>
<feature type="binding site" evidence="11">
    <location>
        <begin position="298"/>
        <end position="301"/>
    </location>
    <ligand>
        <name>NAD(+)</name>
        <dbReference type="ChEBI" id="CHEBI:57540"/>
    </ligand>
</feature>
<dbReference type="STRING" id="1122997.GCA_000425285_02423"/>
<dbReference type="PANTHER" id="PTHR42795">
    <property type="entry name" value="ALANINE DEHYDROGENASE"/>
    <property type="match status" value="1"/>
</dbReference>
<sequence>MRVGVPTEIKNNEFRVAITPAGVHALTDHGHQVLVQRGAGLGSSITDAEYLRAGATIIDDPRAVWDGADMILKVKEPVPEEYELMHEGMVLFTYLHLAANRPLTQALLDRRITSIAYETVETDSHALPLLSPMSEIAGRLATQVGAHCLMQPYGGKGTLLGGGTGVHKGDVVVLGGGVVGLCAARVAIGMGARVRLFDVDEERMRYIEEVTGGAVDTEFSTSLGVGQACTEADLVIGSVLVPGARTPHLVSHEMVTAMSPGSVLVDVAIDQGGCFADSHPTTHADPAFRVADTVFYCVANMPGAVPHTATHALTNATLKYATLLADAGWREALGRRRDLARGLSTSGGSLFSAPVGEALGLDSVAWGEVLAGV</sequence>
<evidence type="ECO:0000256" key="8">
    <source>
        <dbReference type="PIRNR" id="PIRNR000183"/>
    </source>
</evidence>
<feature type="binding site" evidence="11">
    <location>
        <position position="134"/>
    </location>
    <ligand>
        <name>NAD(+)</name>
        <dbReference type="ChEBI" id="CHEBI:57540"/>
    </ligand>
</feature>
<dbReference type="SUPFAM" id="SSF51735">
    <property type="entry name" value="NAD(P)-binding Rossmann-fold domains"/>
    <property type="match status" value="1"/>
</dbReference>
<feature type="active site" description="Proton donor/acceptor" evidence="9">
    <location>
        <position position="96"/>
    </location>
</feature>
<dbReference type="InterPro" id="IPR008141">
    <property type="entry name" value="Ala_DH"/>
</dbReference>
<feature type="binding site" evidence="11">
    <location>
        <position position="220"/>
    </location>
    <ligand>
        <name>NAD(+)</name>
        <dbReference type="ChEBI" id="CHEBI:57540"/>
    </ligand>
</feature>
<dbReference type="InterPro" id="IPR008143">
    <property type="entry name" value="Ala_DH/PNT_CS2"/>
</dbReference>
<dbReference type="InterPro" id="IPR007886">
    <property type="entry name" value="AlaDH/PNT_N"/>
</dbReference>
<reference evidence="14 15" key="1">
    <citation type="submission" date="2018-12" db="EMBL/GenBank/DDBJ databases">
        <authorList>
            <consortium name="Pathogen Informatics"/>
        </authorList>
    </citation>
    <scope>NUCLEOTIDE SEQUENCE [LARGE SCALE GENOMIC DNA]</scope>
    <source>
        <strain evidence="14 15">NCTC13652</strain>
    </source>
</reference>
<dbReference type="AlphaFoldDB" id="A0A3S4UXL3"/>
<evidence type="ECO:0000259" key="12">
    <source>
        <dbReference type="SMART" id="SM01002"/>
    </source>
</evidence>
<feature type="binding site" evidence="11">
    <location>
        <position position="203"/>
    </location>
    <ligand>
        <name>NAD(+)</name>
        <dbReference type="ChEBI" id="CHEBI:57540"/>
    </ligand>
</feature>
<dbReference type="Pfam" id="PF01262">
    <property type="entry name" value="AlaDh_PNT_C"/>
    <property type="match status" value="1"/>
</dbReference>
<accession>A0A3S4UXL3</accession>
<dbReference type="PANTHER" id="PTHR42795:SF1">
    <property type="entry name" value="ALANINE DEHYDROGENASE"/>
    <property type="match status" value="1"/>
</dbReference>
<evidence type="ECO:0000256" key="11">
    <source>
        <dbReference type="PIRSR" id="PIRSR000183-3"/>
    </source>
</evidence>
<dbReference type="OrthoDB" id="9804592at2"/>
<dbReference type="NCBIfam" id="TIGR00518">
    <property type="entry name" value="alaDH"/>
    <property type="match status" value="1"/>
</dbReference>
<dbReference type="GO" id="GO:0042853">
    <property type="term" value="P:L-alanine catabolic process"/>
    <property type="evidence" value="ECO:0007669"/>
    <property type="project" value="UniProtKB-UniPathway"/>
</dbReference>
<comment type="function">
    <text evidence="8">Catalyzes the reversible reductive amination of pyruvate to L-alanine.</text>
</comment>
<feature type="binding site" evidence="11">
    <location>
        <begin position="239"/>
        <end position="240"/>
    </location>
    <ligand>
        <name>NAD(+)</name>
        <dbReference type="ChEBI" id="CHEBI:57540"/>
    </ligand>
</feature>
<dbReference type="SMART" id="SM01003">
    <property type="entry name" value="AlaDh_PNT_N"/>
    <property type="match status" value="1"/>
</dbReference>
<evidence type="ECO:0000256" key="9">
    <source>
        <dbReference type="PIRSR" id="PIRSR000183-1"/>
    </source>
</evidence>
<feature type="binding site" evidence="10">
    <location>
        <position position="15"/>
    </location>
    <ligand>
        <name>substrate</name>
    </ligand>
</feature>
<dbReference type="PROSITE" id="PS00836">
    <property type="entry name" value="ALADH_PNT_1"/>
    <property type="match status" value="1"/>
</dbReference>
<dbReference type="Pfam" id="PF05222">
    <property type="entry name" value="AlaDh_PNT_N"/>
    <property type="match status" value="1"/>
</dbReference>
<evidence type="ECO:0000256" key="1">
    <source>
        <dbReference type="ARBA" id="ARBA00005206"/>
    </source>
</evidence>
<dbReference type="UniPathway" id="UPA00527">
    <property type="reaction ID" value="UER00585"/>
</dbReference>
<feature type="active site" description="Proton donor/acceptor" evidence="9">
    <location>
        <position position="270"/>
    </location>
</feature>
<comment type="similarity">
    <text evidence="2 8">Belongs to the AlaDH/PNT family.</text>
</comment>
<feature type="binding site" evidence="11">
    <location>
        <begin position="267"/>
        <end position="270"/>
    </location>
    <ligand>
        <name>NAD(+)</name>
        <dbReference type="ChEBI" id="CHEBI:57540"/>
    </ligand>
</feature>
<evidence type="ECO:0000313" key="14">
    <source>
        <dbReference type="EMBL" id="VEI03163.1"/>
    </source>
</evidence>
<evidence type="ECO:0000256" key="3">
    <source>
        <dbReference type="ARBA" id="ARBA00012897"/>
    </source>
</evidence>
<evidence type="ECO:0000256" key="2">
    <source>
        <dbReference type="ARBA" id="ARBA00005689"/>
    </source>
</evidence>
<evidence type="ECO:0000259" key="13">
    <source>
        <dbReference type="SMART" id="SM01003"/>
    </source>
</evidence>
<dbReference type="SMART" id="SM01002">
    <property type="entry name" value="AlaDh_PNT_C"/>
    <property type="match status" value="1"/>
</dbReference>
<evidence type="ECO:0000256" key="7">
    <source>
        <dbReference type="ARBA" id="ARBA00072341"/>
    </source>
</evidence>
<dbReference type="PROSITE" id="PS00837">
    <property type="entry name" value="ALADH_PNT_2"/>
    <property type="match status" value="1"/>
</dbReference>
<dbReference type="SUPFAM" id="SSF52283">
    <property type="entry name" value="Formate/glycerate dehydrogenase catalytic domain-like"/>
    <property type="match status" value="1"/>
</dbReference>
<dbReference type="FunFam" id="3.40.50.720:FF:000049">
    <property type="entry name" value="Alanine dehydrogenase"/>
    <property type="match status" value="1"/>
</dbReference>
<dbReference type="EC" id="1.4.1.1" evidence="3 8"/>
<dbReference type="GO" id="GO:0000286">
    <property type="term" value="F:alanine dehydrogenase activity"/>
    <property type="evidence" value="ECO:0007669"/>
    <property type="project" value="UniProtKB-UniRule"/>
</dbReference>
<evidence type="ECO:0000256" key="5">
    <source>
        <dbReference type="ARBA" id="ARBA00023027"/>
    </source>
</evidence>
<protein>
    <recommendedName>
        <fullName evidence="7 8">Alanine dehydrogenase</fullName>
        <ecNumber evidence="3 8">1.4.1.1</ecNumber>
    </recommendedName>
</protein>
<feature type="domain" description="Alanine dehydrogenase/pyridine nucleotide transhydrogenase N-terminal" evidence="13">
    <location>
        <begin position="4"/>
        <end position="137"/>
    </location>
</feature>
<dbReference type="InterPro" id="IPR036291">
    <property type="entry name" value="NAD(P)-bd_dom_sf"/>
</dbReference>
<keyword evidence="4 8" id="KW-0560">Oxidoreductase</keyword>
<evidence type="ECO:0000256" key="4">
    <source>
        <dbReference type="ARBA" id="ARBA00023002"/>
    </source>
</evidence>
<proteinExistence type="inferred from homology"/>
<dbReference type="InterPro" id="IPR007698">
    <property type="entry name" value="AlaDH/PNT_NAD(H)-bd"/>
</dbReference>
<dbReference type="GO" id="GO:0000166">
    <property type="term" value="F:nucleotide binding"/>
    <property type="evidence" value="ECO:0007669"/>
    <property type="project" value="UniProtKB-KW"/>
</dbReference>
<keyword evidence="15" id="KW-1185">Reference proteome</keyword>